<protein>
    <submittedName>
        <fullName evidence="1">Protein NirF</fullName>
    </submittedName>
</protein>
<dbReference type="Proteomes" id="UP000183974">
    <property type="component" value="Unassembled WGS sequence"/>
</dbReference>
<proteinExistence type="predicted"/>
<gene>
    <name evidence="1" type="ORF">SAMN05444398_12327</name>
</gene>
<keyword evidence="2" id="KW-1185">Reference proteome</keyword>
<dbReference type="STRING" id="337701.SAMN05444398_12327"/>
<sequence>MTALQRIFGGAAPVARWATPPEYFRNGERRGLAMRSAIAAVALAMCATGVTAQDIRATGDLGLVVERATGSLVVVDQSERARIGRIEGLGDLSHASLVYSPDERFAYVFGRDGGLTKVDIVEQSVVGRVMQAGNSIGGAISDDGQYVAVSNYEPGGVRIFDADTLDMVADIPTGGKTIGLVDIPGGRFVFSLWDQGETWIADLSSGAARITKIEGIGTNPYDALVTSDGRTYIAGLFGEDHLTALDLWQDTPQPQKILPGYAGDREGLPVYKMPHLEGWALAGHEFVLPAIGQHEVLWVDARSLQETGRTATHGQPVFAMARPDGRQVWVNFAHPKNDTIQVIDTITKDVIHQFEPGPGVLHMEFTPRGHEVWLSVRDAGKIMVYDTQTFEKLREIDAESPSGIFFTARAHRTGL</sequence>
<dbReference type="InterPro" id="IPR011048">
    <property type="entry name" value="Haem_d1_sf"/>
</dbReference>
<dbReference type="InterPro" id="IPR003143">
    <property type="entry name" value="Cyt_cd1_C_sf"/>
</dbReference>
<name>A0A1M7JYR2_9RHOB</name>
<reference evidence="1 2" key="1">
    <citation type="submission" date="2016-11" db="EMBL/GenBank/DDBJ databases">
        <authorList>
            <person name="Jaros S."/>
            <person name="Januszkiewicz K."/>
            <person name="Wedrychowicz H."/>
        </authorList>
    </citation>
    <scope>NUCLEOTIDE SEQUENCE [LARGE SCALE GENOMIC DNA]</scope>
    <source>
        <strain evidence="1 2">DSM 29589</strain>
    </source>
</reference>
<evidence type="ECO:0000313" key="1">
    <source>
        <dbReference type="EMBL" id="SHM58166.1"/>
    </source>
</evidence>
<dbReference type="CDD" id="cd20778">
    <property type="entry name" value="8prop_hemeD1_NirF"/>
    <property type="match status" value="1"/>
</dbReference>
<organism evidence="1 2">
    <name type="scientific">Roseovarius pacificus</name>
    <dbReference type="NCBI Taxonomy" id="337701"/>
    <lineage>
        <taxon>Bacteria</taxon>
        <taxon>Pseudomonadati</taxon>
        <taxon>Pseudomonadota</taxon>
        <taxon>Alphaproteobacteria</taxon>
        <taxon>Rhodobacterales</taxon>
        <taxon>Roseobacteraceae</taxon>
        <taxon>Roseovarius</taxon>
    </lineage>
</organism>
<dbReference type="SUPFAM" id="SSF51004">
    <property type="entry name" value="C-terminal (heme d1) domain of cytochrome cd1-nitrite reductase"/>
    <property type="match status" value="1"/>
</dbReference>
<evidence type="ECO:0000313" key="2">
    <source>
        <dbReference type="Proteomes" id="UP000183974"/>
    </source>
</evidence>
<dbReference type="Gene3D" id="2.140.10.20">
    <property type="entry name" value="C-terminal (heme d1) domain of cytochrome cd1-nitrite reductase"/>
    <property type="match status" value="1"/>
</dbReference>
<dbReference type="PANTHER" id="PTHR47197">
    <property type="entry name" value="PROTEIN NIRF"/>
    <property type="match status" value="1"/>
</dbReference>
<dbReference type="Pfam" id="PF02239">
    <property type="entry name" value="Cytochrom_D1"/>
    <property type="match status" value="1"/>
</dbReference>
<accession>A0A1M7JYR2</accession>
<dbReference type="PANTHER" id="PTHR47197:SF3">
    <property type="entry name" value="DIHYDRO-HEME D1 DEHYDROGENASE"/>
    <property type="match status" value="1"/>
</dbReference>
<dbReference type="AlphaFoldDB" id="A0A1M7JYR2"/>
<dbReference type="InterPro" id="IPR051200">
    <property type="entry name" value="Host-pathogen_enzymatic-act"/>
</dbReference>
<dbReference type="EMBL" id="FRBR01000023">
    <property type="protein sequence ID" value="SHM58166.1"/>
    <property type="molecule type" value="Genomic_DNA"/>
</dbReference>